<dbReference type="CDD" id="cd11060">
    <property type="entry name" value="CYP57A1-like"/>
    <property type="match status" value="1"/>
</dbReference>
<keyword evidence="5 7" id="KW-0408">Iron</keyword>
<keyword evidence="11" id="KW-1185">Reference proteome</keyword>
<evidence type="ECO:0000256" key="2">
    <source>
        <dbReference type="ARBA" id="ARBA00010617"/>
    </source>
</evidence>
<evidence type="ECO:0000313" key="10">
    <source>
        <dbReference type="EMBL" id="KAK5090803.1"/>
    </source>
</evidence>
<dbReference type="InterPro" id="IPR017972">
    <property type="entry name" value="Cyt_P450_CS"/>
</dbReference>
<dbReference type="PRINTS" id="PR00463">
    <property type="entry name" value="EP450I"/>
</dbReference>
<comment type="similarity">
    <text evidence="2 8">Belongs to the cytochrome P450 family.</text>
</comment>
<dbReference type="PANTHER" id="PTHR24305">
    <property type="entry name" value="CYTOCHROME P450"/>
    <property type="match status" value="1"/>
</dbReference>
<comment type="caution">
    <text evidence="10">The sequence shown here is derived from an EMBL/GenBank/DDBJ whole genome shotgun (WGS) entry which is preliminary data.</text>
</comment>
<dbReference type="PRINTS" id="PR00385">
    <property type="entry name" value="P450"/>
</dbReference>
<dbReference type="InterPro" id="IPR002401">
    <property type="entry name" value="Cyt_P450_E_grp-I"/>
</dbReference>
<dbReference type="FunFam" id="1.10.630.10:FF:000050">
    <property type="entry name" value="Cytochrome P450 monooxygenase"/>
    <property type="match status" value="1"/>
</dbReference>
<dbReference type="PANTHER" id="PTHR24305:SF229">
    <property type="entry name" value="P450, PUTATIVE (EUROFUNG)-RELATED"/>
    <property type="match status" value="1"/>
</dbReference>
<name>A0AAN7T5Z1_9EURO</name>
<comment type="cofactor">
    <cofactor evidence="1 7">
        <name>heme</name>
        <dbReference type="ChEBI" id="CHEBI:30413"/>
    </cofactor>
</comment>
<keyword evidence="6 8" id="KW-0503">Monooxygenase</keyword>
<keyword evidence="9" id="KW-1133">Transmembrane helix</keyword>
<evidence type="ECO:0000256" key="1">
    <source>
        <dbReference type="ARBA" id="ARBA00001971"/>
    </source>
</evidence>
<dbReference type="GO" id="GO:0004497">
    <property type="term" value="F:monooxygenase activity"/>
    <property type="evidence" value="ECO:0007669"/>
    <property type="project" value="UniProtKB-KW"/>
</dbReference>
<protein>
    <recommendedName>
        <fullName evidence="12">Cytochrome P450</fullName>
    </recommendedName>
</protein>
<dbReference type="GO" id="GO:0016705">
    <property type="term" value="F:oxidoreductase activity, acting on paired donors, with incorporation or reduction of molecular oxygen"/>
    <property type="evidence" value="ECO:0007669"/>
    <property type="project" value="InterPro"/>
</dbReference>
<dbReference type="PROSITE" id="PS00086">
    <property type="entry name" value="CYTOCHROME_P450"/>
    <property type="match status" value="1"/>
</dbReference>
<evidence type="ECO:0000256" key="3">
    <source>
        <dbReference type="ARBA" id="ARBA00022723"/>
    </source>
</evidence>
<feature type="binding site" description="axial binding residue" evidence="7">
    <location>
        <position position="461"/>
    </location>
    <ligand>
        <name>heme</name>
        <dbReference type="ChEBI" id="CHEBI:30413"/>
    </ligand>
    <ligandPart>
        <name>Fe</name>
        <dbReference type="ChEBI" id="CHEBI:18248"/>
    </ligandPart>
</feature>
<dbReference type="GO" id="GO:0020037">
    <property type="term" value="F:heme binding"/>
    <property type="evidence" value="ECO:0007669"/>
    <property type="project" value="InterPro"/>
</dbReference>
<dbReference type="SUPFAM" id="SSF48264">
    <property type="entry name" value="Cytochrome P450"/>
    <property type="match status" value="1"/>
</dbReference>
<evidence type="ECO:0008006" key="12">
    <source>
        <dbReference type="Google" id="ProtNLM"/>
    </source>
</evidence>
<keyword evidence="9" id="KW-0472">Membrane</keyword>
<evidence type="ECO:0000256" key="9">
    <source>
        <dbReference type="SAM" id="Phobius"/>
    </source>
</evidence>
<reference evidence="10 11" key="1">
    <citation type="submission" date="2023-08" db="EMBL/GenBank/DDBJ databases">
        <title>Black Yeasts Isolated from many extreme environments.</title>
        <authorList>
            <person name="Coleine C."/>
            <person name="Stajich J.E."/>
            <person name="Selbmann L."/>
        </authorList>
    </citation>
    <scope>NUCLEOTIDE SEQUENCE [LARGE SCALE GENOMIC DNA]</scope>
    <source>
        <strain evidence="10 11">CCFEE 5910</strain>
    </source>
</reference>
<dbReference type="InterPro" id="IPR050121">
    <property type="entry name" value="Cytochrome_P450_monoxygenase"/>
</dbReference>
<evidence type="ECO:0000256" key="7">
    <source>
        <dbReference type="PIRSR" id="PIRSR602401-1"/>
    </source>
</evidence>
<sequence>MVSTTYYLGTVGQYVIPTTLIGIVVYTVAWVVYATTFHPLSSVPGPFLARISRLWYLWHAHLGDMEQVQRALHQKHGNLIRIAHNEVACADPDAIKKIYPAQGALEKSDFYPVWRNPAFSKYSDNFSETSEKLHGERRRIVNHLYTTTNVLQSEQYIDRCSQLFVDRVAQYADNGQTIDLGVWLQWYTFDVIGELFFGQMFGFMDKEEDHKSYIACMDALMPVLLQVSLAPQYYRPFIFMSSALSSTVRKALKSFDVITNAAKECVARRVDNEAKVVEEAKRNDIMQQLLDIVHEKGDKVDFKIGEVQFEAFAALFAGSDTTAIALRAVFYFLLKSPETYRDLQQEISDATRTGAMSVPPKFSEAQKLPLLCATIKEAMRLHPSVQLTMQRLAPKEGIVLCDKFVPAGYRVGINPAVVQYDTSVFGADSNIFRPRRWLEDEATTRKMDNTMLVFGTGTRTCIGKNISLVQIHKLVPFVLQQFDLKLTHPNAVWETDNKWFNKQSGIDIKLSRH</sequence>
<dbReference type="Pfam" id="PF00067">
    <property type="entry name" value="p450"/>
    <property type="match status" value="1"/>
</dbReference>
<dbReference type="Gene3D" id="1.10.630.10">
    <property type="entry name" value="Cytochrome P450"/>
    <property type="match status" value="1"/>
</dbReference>
<evidence type="ECO:0000256" key="5">
    <source>
        <dbReference type="ARBA" id="ARBA00023004"/>
    </source>
</evidence>
<organism evidence="10 11">
    <name type="scientific">Lithohypha guttulata</name>
    <dbReference type="NCBI Taxonomy" id="1690604"/>
    <lineage>
        <taxon>Eukaryota</taxon>
        <taxon>Fungi</taxon>
        <taxon>Dikarya</taxon>
        <taxon>Ascomycota</taxon>
        <taxon>Pezizomycotina</taxon>
        <taxon>Eurotiomycetes</taxon>
        <taxon>Chaetothyriomycetidae</taxon>
        <taxon>Chaetothyriales</taxon>
        <taxon>Trichomeriaceae</taxon>
        <taxon>Lithohypha</taxon>
    </lineage>
</organism>
<keyword evidence="9" id="KW-0812">Transmembrane</keyword>
<evidence type="ECO:0000256" key="4">
    <source>
        <dbReference type="ARBA" id="ARBA00023002"/>
    </source>
</evidence>
<evidence type="ECO:0000256" key="6">
    <source>
        <dbReference type="ARBA" id="ARBA00023033"/>
    </source>
</evidence>
<dbReference type="InterPro" id="IPR036396">
    <property type="entry name" value="Cyt_P450_sf"/>
</dbReference>
<evidence type="ECO:0000313" key="11">
    <source>
        <dbReference type="Proteomes" id="UP001309876"/>
    </source>
</evidence>
<keyword evidence="3 7" id="KW-0479">Metal-binding</keyword>
<dbReference type="AlphaFoldDB" id="A0AAN7T5Z1"/>
<accession>A0AAN7T5Z1</accession>
<dbReference type="InterPro" id="IPR001128">
    <property type="entry name" value="Cyt_P450"/>
</dbReference>
<proteinExistence type="inferred from homology"/>
<dbReference type="Proteomes" id="UP001309876">
    <property type="component" value="Unassembled WGS sequence"/>
</dbReference>
<keyword evidence="4 8" id="KW-0560">Oxidoreductase</keyword>
<dbReference type="EMBL" id="JAVRRJ010000001">
    <property type="protein sequence ID" value="KAK5090803.1"/>
    <property type="molecule type" value="Genomic_DNA"/>
</dbReference>
<keyword evidence="7 8" id="KW-0349">Heme</keyword>
<evidence type="ECO:0000256" key="8">
    <source>
        <dbReference type="RuleBase" id="RU000461"/>
    </source>
</evidence>
<dbReference type="GO" id="GO:0005506">
    <property type="term" value="F:iron ion binding"/>
    <property type="evidence" value="ECO:0007669"/>
    <property type="project" value="InterPro"/>
</dbReference>
<feature type="transmembrane region" description="Helical" evidence="9">
    <location>
        <begin position="12"/>
        <end position="33"/>
    </location>
</feature>
<gene>
    <name evidence="10" type="ORF">LTR05_000980</name>
</gene>